<feature type="non-terminal residue" evidence="5">
    <location>
        <position position="226"/>
    </location>
</feature>
<dbReference type="AlphaFoldDB" id="A0A840Z3P8"/>
<dbReference type="SMART" id="SM00421">
    <property type="entry name" value="HTH_LUXR"/>
    <property type="match status" value="1"/>
</dbReference>
<dbReference type="GO" id="GO:0003677">
    <property type="term" value="F:DNA binding"/>
    <property type="evidence" value="ECO:0007669"/>
    <property type="project" value="UniProtKB-KW"/>
</dbReference>
<name>A0A840Z3P8_9SPHN</name>
<evidence type="ECO:0000259" key="4">
    <source>
        <dbReference type="PROSITE" id="PS50043"/>
    </source>
</evidence>
<dbReference type="Proteomes" id="UP000554342">
    <property type="component" value="Unassembled WGS sequence"/>
</dbReference>
<accession>A0A840Z3P8</accession>
<dbReference type="Gene3D" id="1.10.10.10">
    <property type="entry name" value="Winged helix-like DNA-binding domain superfamily/Winged helix DNA-binding domain"/>
    <property type="match status" value="1"/>
</dbReference>
<dbReference type="SUPFAM" id="SSF75516">
    <property type="entry name" value="Pheromone-binding domain of LuxR-like quorum-sensing transcription factors"/>
    <property type="match status" value="1"/>
</dbReference>
<dbReference type="SUPFAM" id="SSF46894">
    <property type="entry name" value="C-terminal effector domain of the bipartite response regulators"/>
    <property type="match status" value="1"/>
</dbReference>
<comment type="caution">
    <text evidence="5">The sequence shown here is derived from an EMBL/GenBank/DDBJ whole genome shotgun (WGS) entry which is preliminary data.</text>
</comment>
<reference evidence="5 6" key="1">
    <citation type="submission" date="2020-08" db="EMBL/GenBank/DDBJ databases">
        <title>Genomic Encyclopedia of Type Strains, Phase IV (KMG-IV): sequencing the most valuable type-strain genomes for metagenomic binning, comparative biology and taxonomic classification.</title>
        <authorList>
            <person name="Goeker M."/>
        </authorList>
    </citation>
    <scope>NUCLEOTIDE SEQUENCE [LARGE SCALE GENOMIC DNA]</scope>
    <source>
        <strain evidence="5 6">DSM 27203</strain>
    </source>
</reference>
<dbReference type="PROSITE" id="PS50043">
    <property type="entry name" value="HTH_LUXR_2"/>
    <property type="match status" value="1"/>
</dbReference>
<dbReference type="InterPro" id="IPR000792">
    <property type="entry name" value="Tscrpt_reg_LuxR_C"/>
</dbReference>
<protein>
    <submittedName>
        <fullName evidence="5">LuxR family quorum-sensing system transcriptional regulator CciR</fullName>
    </submittedName>
</protein>
<dbReference type="InterPro" id="IPR016032">
    <property type="entry name" value="Sig_transdc_resp-reg_C-effctor"/>
</dbReference>
<evidence type="ECO:0000256" key="3">
    <source>
        <dbReference type="ARBA" id="ARBA00023163"/>
    </source>
</evidence>
<dbReference type="RefSeq" id="WP_184006084.1">
    <property type="nucleotide sequence ID" value="NZ_JACIJI010000014.1"/>
</dbReference>
<keyword evidence="2" id="KW-0238">DNA-binding</keyword>
<evidence type="ECO:0000313" key="6">
    <source>
        <dbReference type="Proteomes" id="UP000554342"/>
    </source>
</evidence>
<dbReference type="Gene3D" id="3.30.450.80">
    <property type="entry name" value="Transcription factor LuxR-like, autoinducer-binding domain"/>
    <property type="match status" value="1"/>
</dbReference>
<gene>
    <name evidence="5" type="ORF">FHR23_003306</name>
</gene>
<evidence type="ECO:0000256" key="1">
    <source>
        <dbReference type="ARBA" id="ARBA00023015"/>
    </source>
</evidence>
<dbReference type="EMBL" id="JACIJI010000014">
    <property type="protein sequence ID" value="MBB5720340.1"/>
    <property type="molecule type" value="Genomic_DNA"/>
</dbReference>
<dbReference type="Pfam" id="PF00196">
    <property type="entry name" value="GerE"/>
    <property type="match status" value="1"/>
</dbReference>
<evidence type="ECO:0000256" key="2">
    <source>
        <dbReference type="ARBA" id="ARBA00023125"/>
    </source>
</evidence>
<dbReference type="InterPro" id="IPR036693">
    <property type="entry name" value="TF_LuxR_autoind-bd_dom_sf"/>
</dbReference>
<dbReference type="GO" id="GO:0006355">
    <property type="term" value="P:regulation of DNA-templated transcription"/>
    <property type="evidence" value="ECO:0007669"/>
    <property type="project" value="InterPro"/>
</dbReference>
<proteinExistence type="predicted"/>
<dbReference type="CDD" id="cd06170">
    <property type="entry name" value="LuxR_C_like"/>
    <property type="match status" value="1"/>
</dbReference>
<dbReference type="InterPro" id="IPR036388">
    <property type="entry name" value="WH-like_DNA-bd_sf"/>
</dbReference>
<sequence length="226" mass="24928">MDSLLLTMELIRSLEEVDTIDAMAIVMAQVAARLGFRHFALTHHVDLAAASASAIHIHNYPQDWAEYYHARALGVRDPVHRASQTTNLGFYWSRLSAMIPLTREDHAILAEGKKRGIGDGITIPAHIPGEAHGSCSFANPPGRPMPDRLLLPVIQTIAGAAFARARQLRIARGQIAGRVSPVLTRRQRDCLIWAARGKGDWEISRILGVSEETVAKHFRAACERYG</sequence>
<feature type="domain" description="HTH luxR-type" evidence="4">
    <location>
        <begin position="176"/>
        <end position="226"/>
    </location>
</feature>
<keyword evidence="1" id="KW-0805">Transcription regulation</keyword>
<organism evidence="5 6">
    <name type="scientific">Stakelama sediminis</name>
    <dbReference type="NCBI Taxonomy" id="463200"/>
    <lineage>
        <taxon>Bacteria</taxon>
        <taxon>Pseudomonadati</taxon>
        <taxon>Pseudomonadota</taxon>
        <taxon>Alphaproteobacteria</taxon>
        <taxon>Sphingomonadales</taxon>
        <taxon>Sphingomonadaceae</taxon>
        <taxon>Stakelama</taxon>
    </lineage>
</organism>
<dbReference type="InterPro" id="IPR005143">
    <property type="entry name" value="TF_LuxR_autoind-bd_dom"/>
</dbReference>
<keyword evidence="3" id="KW-0804">Transcription</keyword>
<evidence type="ECO:0000313" key="5">
    <source>
        <dbReference type="EMBL" id="MBB5720340.1"/>
    </source>
</evidence>
<dbReference type="Pfam" id="PF03472">
    <property type="entry name" value="Autoind_bind"/>
    <property type="match status" value="1"/>
</dbReference>
<keyword evidence="6" id="KW-1185">Reference proteome</keyword>